<dbReference type="SUPFAM" id="SSF53041">
    <property type="entry name" value="Resolvase-like"/>
    <property type="match status" value="1"/>
</dbReference>
<evidence type="ECO:0000256" key="2">
    <source>
        <dbReference type="ARBA" id="ARBA00023172"/>
    </source>
</evidence>
<dbReference type="InterPro" id="IPR050639">
    <property type="entry name" value="SSR_resolvase"/>
</dbReference>
<dbReference type="SMART" id="SM00857">
    <property type="entry name" value="Resolvase"/>
    <property type="match status" value="1"/>
</dbReference>
<dbReference type="AlphaFoldDB" id="A0A3A6Q198"/>
<feature type="transmembrane region" description="Helical" evidence="3">
    <location>
        <begin position="6"/>
        <end position="25"/>
    </location>
</feature>
<dbReference type="GO" id="GO:0003677">
    <property type="term" value="F:DNA binding"/>
    <property type="evidence" value="ECO:0007669"/>
    <property type="project" value="UniProtKB-KW"/>
</dbReference>
<keyword evidence="2" id="KW-0233">DNA recombination</keyword>
<keyword evidence="6" id="KW-1185">Reference proteome</keyword>
<keyword evidence="3" id="KW-0472">Membrane</keyword>
<sequence length="609" mass="69326">MCPVCIFANGFIKVFNFIYIIYDDIIRPLKHITLMAKNKPTKEQILVLAHIHVSIGLAIAGSLANLYHRPMILQRYRQKIIANHINAVQHLYITSKSLAHAIYVVDLGVYLSQPTAPKSYLPTALKSYLSTAPKSYLTKWVSNFLTNRFSVVLLLPLIMLATSSDSNASLSEFADSSDEQSNSNNKSTNTFELIDDLAKAAYGYTRQSQSSPDDSSSETMSIEVQKQHIHEIADELGYEIANIFVDMDESGYTFDREGFKKLDEHLEQDPRPVVLDRINRLGRNTLETIYVAAVIHYEHEVEIITYRNGLYNLDSTSDQITLVVEAITAGKSVEDRIRAAWDTIKRKFEKEKVWSTWFDNVRLGYRLPDDKDWPEPVTGGEKVVSAIMEDVIETENYSQVAKLIKSHVNNEGLDQGYEQKYSVLKLPVEDVVSVFDYSDIDIDDTDGAIIKRIVEDPIYVGRVVYPRSADESEQAVKEDSELQLISEDLFEEVNETVDDIAKKHSTTTDSVDIEKLADMGLIMKVLEDIDRIKPICDHCGRGMEKNGSETLKDGSKCHYWICPEYDTDGGEKEHDQMKFPHEKEWEMLKNHAENENSDVVILRIKPFNQ</sequence>
<dbReference type="Gene3D" id="3.90.1750.20">
    <property type="entry name" value="Putative Large Serine Recombinase, Chain B, Domain 2"/>
    <property type="match status" value="1"/>
</dbReference>
<name>A0A3A6Q198_9EURY</name>
<dbReference type="InterPro" id="IPR006119">
    <property type="entry name" value="Resolv_N"/>
</dbReference>
<organism evidence="5 6">
    <name type="scientific">Halonotius aquaticus</name>
    <dbReference type="NCBI Taxonomy" id="2216978"/>
    <lineage>
        <taxon>Archaea</taxon>
        <taxon>Methanobacteriati</taxon>
        <taxon>Methanobacteriota</taxon>
        <taxon>Stenosarchaea group</taxon>
        <taxon>Halobacteria</taxon>
        <taxon>Halobacteriales</taxon>
        <taxon>Haloferacaceae</taxon>
        <taxon>Halonotius</taxon>
    </lineage>
</organism>
<dbReference type="PANTHER" id="PTHR30461:SF2">
    <property type="entry name" value="SERINE RECOMBINASE PINE-RELATED"/>
    <property type="match status" value="1"/>
</dbReference>
<keyword evidence="3" id="KW-1133">Transmembrane helix</keyword>
<comment type="caution">
    <text evidence="5">The sequence shown here is derived from an EMBL/GenBank/DDBJ whole genome shotgun (WGS) entry which is preliminary data.</text>
</comment>
<dbReference type="GO" id="GO:0000150">
    <property type="term" value="F:DNA strand exchange activity"/>
    <property type="evidence" value="ECO:0007669"/>
    <property type="project" value="InterPro"/>
</dbReference>
<dbReference type="EMBL" id="QKNY01000012">
    <property type="protein sequence ID" value="RJX42918.1"/>
    <property type="molecule type" value="Genomic_DNA"/>
</dbReference>
<proteinExistence type="predicted"/>
<dbReference type="Pfam" id="PF00239">
    <property type="entry name" value="Resolvase"/>
    <property type="match status" value="1"/>
</dbReference>
<evidence type="ECO:0000259" key="4">
    <source>
        <dbReference type="SMART" id="SM00857"/>
    </source>
</evidence>
<evidence type="ECO:0000313" key="6">
    <source>
        <dbReference type="Proteomes" id="UP000276588"/>
    </source>
</evidence>
<feature type="transmembrane region" description="Helical" evidence="3">
    <location>
        <begin position="45"/>
        <end position="67"/>
    </location>
</feature>
<dbReference type="Pfam" id="PF07508">
    <property type="entry name" value="Recombinase"/>
    <property type="match status" value="1"/>
</dbReference>
<dbReference type="InterPro" id="IPR038109">
    <property type="entry name" value="DNA_bind_recomb_sf"/>
</dbReference>
<evidence type="ECO:0000256" key="1">
    <source>
        <dbReference type="ARBA" id="ARBA00023125"/>
    </source>
</evidence>
<evidence type="ECO:0000313" key="5">
    <source>
        <dbReference type="EMBL" id="RJX42918.1"/>
    </source>
</evidence>
<dbReference type="PANTHER" id="PTHR30461">
    <property type="entry name" value="DNA-INVERTASE FROM LAMBDOID PROPHAGE"/>
    <property type="match status" value="1"/>
</dbReference>
<accession>A0A3A6Q198</accession>
<dbReference type="Gene3D" id="3.40.50.1390">
    <property type="entry name" value="Resolvase, N-terminal catalytic domain"/>
    <property type="match status" value="1"/>
</dbReference>
<reference evidence="5 6" key="1">
    <citation type="submission" date="2018-06" db="EMBL/GenBank/DDBJ databases">
        <title>Halonotius sp. F13-13 a new haloarchaeeon isolated from a solar saltern from Isla Cristina, Huelva, Spain.</title>
        <authorList>
            <person name="Duran-Viseras A."/>
            <person name="Sanchez-Porro C."/>
            <person name="Ventosa A."/>
        </authorList>
    </citation>
    <scope>NUCLEOTIDE SEQUENCE [LARGE SCALE GENOMIC DNA]</scope>
    <source>
        <strain evidence="5 6">F13-13</strain>
    </source>
</reference>
<dbReference type="InterPro" id="IPR036162">
    <property type="entry name" value="Resolvase-like_N_sf"/>
</dbReference>
<feature type="domain" description="Resolvase/invertase-type recombinase catalytic" evidence="4">
    <location>
        <begin position="201"/>
        <end position="353"/>
    </location>
</feature>
<gene>
    <name evidence="5" type="ORF">DM826_07920</name>
</gene>
<protein>
    <recommendedName>
        <fullName evidence="4">Resolvase/invertase-type recombinase catalytic domain-containing protein</fullName>
    </recommendedName>
</protein>
<keyword evidence="3" id="KW-0812">Transmembrane</keyword>
<dbReference type="Proteomes" id="UP000276588">
    <property type="component" value="Unassembled WGS sequence"/>
</dbReference>
<keyword evidence="1" id="KW-0238">DNA-binding</keyword>
<evidence type="ECO:0000256" key="3">
    <source>
        <dbReference type="SAM" id="Phobius"/>
    </source>
</evidence>
<dbReference type="InterPro" id="IPR011109">
    <property type="entry name" value="DNA_bind_recombinase_dom"/>
</dbReference>